<dbReference type="EMBL" id="JALHLF010000003">
    <property type="protein sequence ID" value="MCJ2181454.1"/>
    <property type="molecule type" value="Genomic_DNA"/>
</dbReference>
<gene>
    <name evidence="1" type="ORF">MTR62_01840</name>
</gene>
<reference evidence="1" key="1">
    <citation type="submission" date="2022-03" db="EMBL/GenBank/DDBJ databases">
        <title>Identification of a novel bacterium isolated from mangrove sediments.</title>
        <authorList>
            <person name="Pan X."/>
        </authorList>
    </citation>
    <scope>NUCLEOTIDE SEQUENCE</scope>
    <source>
        <strain evidence="1">B1949</strain>
    </source>
</reference>
<proteinExistence type="predicted"/>
<evidence type="ECO:0000313" key="2">
    <source>
        <dbReference type="Proteomes" id="UP001162881"/>
    </source>
</evidence>
<sequence length="72" mass="8099">MMRGRSLVGVVGKTALPAYSASVPGTGYQIMVDIEHIETVGFRSTQWVLRDPDVITENQMRAEHRLPPRVNY</sequence>
<comment type="caution">
    <text evidence="1">The sequence shown here is derived from an EMBL/GenBank/DDBJ whole genome shotgun (WGS) entry which is preliminary data.</text>
</comment>
<evidence type="ECO:0000313" key="1">
    <source>
        <dbReference type="EMBL" id="MCJ2181454.1"/>
    </source>
</evidence>
<keyword evidence="2" id="KW-1185">Reference proteome</keyword>
<organism evidence="1 2">
    <name type="scientific">Novosphingobium organovorum</name>
    <dbReference type="NCBI Taxonomy" id="2930092"/>
    <lineage>
        <taxon>Bacteria</taxon>
        <taxon>Pseudomonadati</taxon>
        <taxon>Pseudomonadota</taxon>
        <taxon>Alphaproteobacteria</taxon>
        <taxon>Sphingomonadales</taxon>
        <taxon>Sphingomonadaceae</taxon>
        <taxon>Novosphingobium</taxon>
    </lineage>
</organism>
<protein>
    <submittedName>
        <fullName evidence="1">Type III secretion system effector protein</fullName>
    </submittedName>
</protein>
<name>A0ABT0B9I6_9SPHN</name>
<accession>A0ABT0B9I6</accession>
<dbReference type="Proteomes" id="UP001162881">
    <property type="component" value="Unassembled WGS sequence"/>
</dbReference>